<evidence type="ECO:0000313" key="2">
    <source>
        <dbReference type="Proteomes" id="UP000316968"/>
    </source>
</evidence>
<dbReference type="OrthoDB" id="7888911at2"/>
<dbReference type="AlphaFoldDB" id="A0A4Y6URA8"/>
<dbReference type="Proteomes" id="UP000316968">
    <property type="component" value="Chromosome"/>
</dbReference>
<gene>
    <name evidence="1" type="ORF">FFV09_04505</name>
</gene>
<organism evidence="1 2">
    <name type="scientific">Saccharibacillus brassicae</name>
    <dbReference type="NCBI Taxonomy" id="2583377"/>
    <lineage>
        <taxon>Bacteria</taxon>
        <taxon>Bacillati</taxon>
        <taxon>Bacillota</taxon>
        <taxon>Bacilli</taxon>
        <taxon>Bacillales</taxon>
        <taxon>Paenibacillaceae</taxon>
        <taxon>Saccharibacillus</taxon>
    </lineage>
</organism>
<evidence type="ECO:0000313" key="1">
    <source>
        <dbReference type="EMBL" id="QDH20183.1"/>
    </source>
</evidence>
<dbReference type="RefSeq" id="WP_141446569.1">
    <property type="nucleotide sequence ID" value="NZ_CP041217.1"/>
</dbReference>
<protein>
    <submittedName>
        <fullName evidence="1">Uncharacterized protein</fullName>
    </submittedName>
</protein>
<dbReference type="EMBL" id="CP041217">
    <property type="protein sequence ID" value="QDH20183.1"/>
    <property type="molecule type" value="Genomic_DNA"/>
</dbReference>
<proteinExistence type="predicted"/>
<keyword evidence="2" id="KW-1185">Reference proteome</keyword>
<accession>A0A4Y6URA8</accession>
<sequence length="293" mass="32841">MPSIDQTYKKRVALFKKLYAYDNGTYDPQLGASLYDESVLSADEQAFMAEIGWTANELVTLEHDRLIEAIAELGRDERLNEDRLAGEFVAAVGGSYRRGANGPVSLRFARLAPPHEYRRARKLLACGVCGHSEHALGRPITLSRIRESLWLGYSWHSPEGIYADLSERVDLPPVMPTAEDADALKRLLEALSRAEPDETPGKLEKRLSAEKVLRGNGGTRRSLLDVLAWLGVIPNMGLDMERGVWTDYEDIIEAGMEFDTTQGRSDLEMPWAGWRGRLGVDWERAKTCFGPYL</sequence>
<name>A0A4Y6URA8_SACBS</name>
<reference evidence="1 2" key="1">
    <citation type="submission" date="2019-06" db="EMBL/GenBank/DDBJ databases">
        <title>Saccharibacillus brassicae sp. nov., an endophytic bacterium isolated from Chinese cabbage seeds (Brassica pekinensis).</title>
        <authorList>
            <person name="Jiang L."/>
            <person name="Lee J."/>
            <person name="Kim S.W."/>
        </authorList>
    </citation>
    <scope>NUCLEOTIDE SEQUENCE [LARGE SCALE GENOMIC DNA]</scope>
    <source>
        <strain evidence="2">KCTC 43072 / ATSA2</strain>
    </source>
</reference>
<dbReference type="KEGG" id="saca:FFV09_04505"/>